<accession>A0A7V4TXG2</accession>
<dbReference type="Proteomes" id="UP000885779">
    <property type="component" value="Unassembled WGS sequence"/>
</dbReference>
<feature type="transmembrane region" description="Helical" evidence="1">
    <location>
        <begin position="7"/>
        <end position="26"/>
    </location>
</feature>
<dbReference type="InterPro" id="IPR052336">
    <property type="entry name" value="MlaD_Phospholipid_Transporter"/>
</dbReference>
<name>A0A7V4TXG2_CALAY</name>
<protein>
    <submittedName>
        <fullName evidence="3">MCE family protein</fullName>
    </submittedName>
</protein>
<evidence type="ECO:0000256" key="1">
    <source>
        <dbReference type="SAM" id="Phobius"/>
    </source>
</evidence>
<feature type="domain" description="Mce/MlaD" evidence="2">
    <location>
        <begin position="36"/>
        <end position="111"/>
    </location>
</feature>
<proteinExistence type="predicted"/>
<evidence type="ECO:0000313" key="3">
    <source>
        <dbReference type="EMBL" id="HGY54090.1"/>
    </source>
</evidence>
<dbReference type="PANTHER" id="PTHR33371:SF4">
    <property type="entry name" value="INTERMEMBRANE PHOSPHOLIPID TRANSPORT SYSTEM BINDING PROTEIN MLAD"/>
    <property type="match status" value="1"/>
</dbReference>
<dbReference type="Pfam" id="PF02470">
    <property type="entry name" value="MlaD"/>
    <property type="match status" value="1"/>
</dbReference>
<sequence length="291" mass="32307">MKISTEFKVGITVLISSVILILGIIWGKEFRLKTNKYNIQIVFEQVGGLVPGDPVTVNGVREGKVLEVGWRDRDVLCTIELNDHIQLFEDATFSVISSELLAGMKIEIFPGRSTRHINLSQQPFQGSYGGRIVDVGLIIGDLAGDMSRLSFRIDTTVTLINNILKSGRMQSDLQASLANIHAMTNEFKKLPADFRKITEEIAETTARLNQFIDNNSASMDSTISVLAQLSSRLDSMSVSMNHIITGIENQEGSLGKMIYDTTLYYNLNKTLKSIDSLSVQIKEKGLDIDIF</sequence>
<dbReference type="InterPro" id="IPR003399">
    <property type="entry name" value="Mce/MlaD"/>
</dbReference>
<gene>
    <name evidence="3" type="ORF">ENK44_00170</name>
</gene>
<dbReference type="EMBL" id="DRQG01000003">
    <property type="protein sequence ID" value="HGY54090.1"/>
    <property type="molecule type" value="Genomic_DNA"/>
</dbReference>
<keyword evidence="1" id="KW-0472">Membrane</keyword>
<keyword evidence="1" id="KW-1133">Transmembrane helix</keyword>
<dbReference type="PANTHER" id="PTHR33371">
    <property type="entry name" value="INTERMEMBRANE PHOSPHOLIPID TRANSPORT SYSTEM BINDING PROTEIN MLAD-RELATED"/>
    <property type="match status" value="1"/>
</dbReference>
<keyword evidence="1" id="KW-0812">Transmembrane</keyword>
<organism evidence="3">
    <name type="scientific">Caldithrix abyssi</name>
    <dbReference type="NCBI Taxonomy" id="187145"/>
    <lineage>
        <taxon>Bacteria</taxon>
        <taxon>Pseudomonadati</taxon>
        <taxon>Calditrichota</taxon>
        <taxon>Calditrichia</taxon>
        <taxon>Calditrichales</taxon>
        <taxon>Calditrichaceae</taxon>
        <taxon>Caldithrix</taxon>
    </lineage>
</organism>
<reference evidence="3" key="1">
    <citation type="journal article" date="2020" name="mSystems">
        <title>Genome- and Community-Level Interaction Insights into Carbon Utilization and Element Cycling Functions of Hydrothermarchaeota in Hydrothermal Sediment.</title>
        <authorList>
            <person name="Zhou Z."/>
            <person name="Liu Y."/>
            <person name="Xu W."/>
            <person name="Pan J."/>
            <person name="Luo Z.H."/>
            <person name="Li M."/>
        </authorList>
    </citation>
    <scope>NUCLEOTIDE SEQUENCE [LARGE SCALE GENOMIC DNA]</scope>
    <source>
        <strain evidence="3">HyVt-577</strain>
    </source>
</reference>
<evidence type="ECO:0000259" key="2">
    <source>
        <dbReference type="Pfam" id="PF02470"/>
    </source>
</evidence>
<comment type="caution">
    <text evidence="3">The sequence shown here is derived from an EMBL/GenBank/DDBJ whole genome shotgun (WGS) entry which is preliminary data.</text>
</comment>
<dbReference type="AlphaFoldDB" id="A0A7V4TXG2"/>